<evidence type="ECO:0000256" key="4">
    <source>
        <dbReference type="ARBA" id="ARBA00022728"/>
    </source>
</evidence>
<protein>
    <recommendedName>
        <fullName evidence="9">Sm protein F</fullName>
    </recommendedName>
</protein>
<name>A0A5J4VSQ5_9EUKA</name>
<evidence type="ECO:0000259" key="11">
    <source>
        <dbReference type="PROSITE" id="PS52002"/>
    </source>
</evidence>
<evidence type="ECO:0000256" key="3">
    <source>
        <dbReference type="ARBA" id="ARBA00022664"/>
    </source>
</evidence>
<accession>A0A5J4VSQ5</accession>
<evidence type="ECO:0000256" key="8">
    <source>
        <dbReference type="ARBA" id="ARBA00023274"/>
    </source>
</evidence>
<keyword evidence="4 10" id="KW-0747">Spliceosome</keyword>
<dbReference type="GO" id="GO:0000398">
    <property type="term" value="P:mRNA splicing, via spliceosome"/>
    <property type="evidence" value="ECO:0007669"/>
    <property type="project" value="InterPro"/>
</dbReference>
<dbReference type="InterPro" id="IPR034100">
    <property type="entry name" value="Sm_F"/>
</dbReference>
<keyword evidence="5 10" id="KW-0694">RNA-binding</keyword>
<evidence type="ECO:0000256" key="7">
    <source>
        <dbReference type="ARBA" id="ARBA00023242"/>
    </source>
</evidence>
<keyword evidence="6 10" id="KW-0508">mRNA splicing</keyword>
<dbReference type="PIRSF" id="PIRSF006609">
    <property type="entry name" value="snRNP_SmF"/>
    <property type="match status" value="1"/>
</dbReference>
<evidence type="ECO:0000256" key="10">
    <source>
        <dbReference type="PIRNR" id="PIRNR006609"/>
    </source>
</evidence>
<keyword evidence="8 10" id="KW-0687">Ribonucleoprotein</keyword>
<comment type="similarity">
    <text evidence="2 10">Belongs to the snRNP Sm proteins family. SmF/LSm6 subfamily.</text>
</comment>
<evidence type="ECO:0000256" key="5">
    <source>
        <dbReference type="ARBA" id="ARBA00022884"/>
    </source>
</evidence>
<evidence type="ECO:0000256" key="2">
    <source>
        <dbReference type="ARBA" id="ARBA00007927"/>
    </source>
</evidence>
<dbReference type="EMBL" id="SNRW01005357">
    <property type="protein sequence ID" value="KAA6385236.1"/>
    <property type="molecule type" value="Genomic_DNA"/>
</dbReference>
<dbReference type="Gene3D" id="2.30.30.100">
    <property type="match status" value="1"/>
</dbReference>
<dbReference type="Proteomes" id="UP000324800">
    <property type="component" value="Unassembled WGS sequence"/>
</dbReference>
<sequence>MADIGIKPVYPKPFLTALRGKPVAVKLKWGVSFTGILVSEDNFMNLHLAGTEEYVDGKKTGALGEVLIRCNNVLYIDALPEDDQDKEE</sequence>
<dbReference type="PROSITE" id="PS52002">
    <property type="entry name" value="SM"/>
    <property type="match status" value="1"/>
</dbReference>
<dbReference type="SUPFAM" id="SSF50182">
    <property type="entry name" value="Sm-like ribonucleoproteins"/>
    <property type="match status" value="1"/>
</dbReference>
<dbReference type="GO" id="GO:0003723">
    <property type="term" value="F:RNA binding"/>
    <property type="evidence" value="ECO:0007669"/>
    <property type="project" value="UniProtKB-UniRule"/>
</dbReference>
<evidence type="ECO:0000313" key="12">
    <source>
        <dbReference type="EMBL" id="KAA6385236.1"/>
    </source>
</evidence>
<dbReference type="GO" id="GO:0005685">
    <property type="term" value="C:U1 snRNP"/>
    <property type="evidence" value="ECO:0007669"/>
    <property type="project" value="TreeGrafter"/>
</dbReference>
<dbReference type="InterPro" id="IPR010920">
    <property type="entry name" value="LSM_dom_sf"/>
</dbReference>
<dbReference type="SMART" id="SM00651">
    <property type="entry name" value="Sm"/>
    <property type="match status" value="1"/>
</dbReference>
<evidence type="ECO:0000313" key="13">
    <source>
        <dbReference type="Proteomes" id="UP000324800"/>
    </source>
</evidence>
<dbReference type="OrthoDB" id="409625at2759"/>
<dbReference type="InterPro" id="IPR001163">
    <property type="entry name" value="Sm_dom_euk/arc"/>
</dbReference>
<dbReference type="GO" id="GO:0034715">
    <property type="term" value="C:pICln-Sm protein complex"/>
    <property type="evidence" value="ECO:0007669"/>
    <property type="project" value="TreeGrafter"/>
</dbReference>
<dbReference type="InterPro" id="IPR016487">
    <property type="entry name" value="Lsm6/sSmF"/>
</dbReference>
<reference evidence="12 13" key="1">
    <citation type="submission" date="2019-03" db="EMBL/GenBank/DDBJ databases">
        <title>Single cell metagenomics reveals metabolic interactions within the superorganism composed of flagellate Streblomastix strix and complex community of Bacteroidetes bacteria on its surface.</title>
        <authorList>
            <person name="Treitli S.C."/>
            <person name="Kolisko M."/>
            <person name="Husnik F."/>
            <person name="Keeling P."/>
            <person name="Hampl V."/>
        </authorList>
    </citation>
    <scope>NUCLEOTIDE SEQUENCE [LARGE SCALE GENOMIC DNA]</scope>
    <source>
        <strain evidence="12">ST1C</strain>
    </source>
</reference>
<evidence type="ECO:0000256" key="9">
    <source>
        <dbReference type="ARBA" id="ARBA00030144"/>
    </source>
</evidence>
<proteinExistence type="inferred from homology"/>
<keyword evidence="7 10" id="KW-0539">Nucleus</keyword>
<comment type="caution">
    <text evidence="12">The sequence shown here is derived from an EMBL/GenBank/DDBJ whole genome shotgun (WGS) entry which is preliminary data.</text>
</comment>
<feature type="domain" description="Sm" evidence="11">
    <location>
        <begin position="10"/>
        <end position="82"/>
    </location>
</feature>
<dbReference type="AlphaFoldDB" id="A0A5J4VSQ5"/>
<gene>
    <name evidence="12" type="ORF">EZS28_019236</name>
</gene>
<keyword evidence="3 10" id="KW-0507">mRNA processing</keyword>
<comment type="subcellular location">
    <subcellularLocation>
        <location evidence="1 10">Nucleus</location>
    </subcellularLocation>
</comment>
<dbReference type="PANTHER" id="PTHR11021">
    <property type="entry name" value="SMALL NUCLEAR RIBONUCLEOPROTEIN F SNRNP-F"/>
    <property type="match status" value="1"/>
</dbReference>
<dbReference type="InterPro" id="IPR047575">
    <property type="entry name" value="Sm"/>
</dbReference>
<organism evidence="12 13">
    <name type="scientific">Streblomastix strix</name>
    <dbReference type="NCBI Taxonomy" id="222440"/>
    <lineage>
        <taxon>Eukaryota</taxon>
        <taxon>Metamonada</taxon>
        <taxon>Preaxostyla</taxon>
        <taxon>Oxymonadida</taxon>
        <taxon>Streblomastigidae</taxon>
        <taxon>Streblomastix</taxon>
    </lineage>
</organism>
<dbReference type="Pfam" id="PF01423">
    <property type="entry name" value="LSM"/>
    <property type="match status" value="1"/>
</dbReference>
<evidence type="ECO:0000256" key="1">
    <source>
        <dbReference type="ARBA" id="ARBA00004123"/>
    </source>
</evidence>
<evidence type="ECO:0000256" key="6">
    <source>
        <dbReference type="ARBA" id="ARBA00023187"/>
    </source>
</evidence>
<dbReference type="PANTHER" id="PTHR11021:SF0">
    <property type="entry name" value="SMALL NUCLEAR RIBONUCLEOPROTEIN F"/>
    <property type="match status" value="1"/>
</dbReference>
<dbReference type="CDD" id="cd01722">
    <property type="entry name" value="Sm_F"/>
    <property type="match status" value="1"/>
</dbReference>
<dbReference type="GO" id="GO:0071013">
    <property type="term" value="C:catalytic step 2 spliceosome"/>
    <property type="evidence" value="ECO:0007669"/>
    <property type="project" value="TreeGrafter"/>
</dbReference>